<evidence type="ECO:0000313" key="2">
    <source>
        <dbReference type="EMBL" id="MFD0887791.1"/>
    </source>
</evidence>
<name>A0ABW3DXG8_9ACTN</name>
<dbReference type="EMBL" id="JBHTHX010001061">
    <property type="protein sequence ID" value="MFD0887791.1"/>
    <property type="molecule type" value="Genomic_DNA"/>
</dbReference>
<dbReference type="Proteomes" id="UP001597024">
    <property type="component" value="Unassembled WGS sequence"/>
</dbReference>
<keyword evidence="3" id="KW-1185">Reference proteome</keyword>
<comment type="caution">
    <text evidence="2">The sequence shown here is derived from an EMBL/GenBank/DDBJ whole genome shotgun (WGS) entry which is preliminary data.</text>
</comment>
<organism evidence="2 3">
    <name type="scientific">Streptosporangium algeriense</name>
    <dbReference type="NCBI Taxonomy" id="1682748"/>
    <lineage>
        <taxon>Bacteria</taxon>
        <taxon>Bacillati</taxon>
        <taxon>Actinomycetota</taxon>
        <taxon>Actinomycetes</taxon>
        <taxon>Streptosporangiales</taxon>
        <taxon>Streptosporangiaceae</taxon>
        <taxon>Streptosporangium</taxon>
    </lineage>
</organism>
<feature type="non-terminal residue" evidence="2">
    <location>
        <position position="142"/>
    </location>
</feature>
<evidence type="ECO:0000313" key="3">
    <source>
        <dbReference type="Proteomes" id="UP001597024"/>
    </source>
</evidence>
<reference evidence="3" key="1">
    <citation type="journal article" date="2019" name="Int. J. Syst. Evol. Microbiol.">
        <title>The Global Catalogue of Microorganisms (GCM) 10K type strain sequencing project: providing services to taxonomists for standard genome sequencing and annotation.</title>
        <authorList>
            <consortium name="The Broad Institute Genomics Platform"/>
            <consortium name="The Broad Institute Genome Sequencing Center for Infectious Disease"/>
            <person name="Wu L."/>
            <person name="Ma J."/>
        </authorList>
    </citation>
    <scope>NUCLEOTIDE SEQUENCE [LARGE SCALE GENOMIC DNA]</scope>
    <source>
        <strain evidence="3">CCUG 62974</strain>
    </source>
</reference>
<proteinExistence type="predicted"/>
<evidence type="ECO:0000256" key="1">
    <source>
        <dbReference type="SAM" id="MobiDB-lite"/>
    </source>
</evidence>
<sequence length="142" mass="15680">MPIEQRQGRGRPKAYCPQGDCQAAAKRERELKRATPGLEGALARAEEFYERMEKGMAAAIAPLAQILADELSPAGVEAKLSAVQAEAHTRVAIARTEREQAFEQVRLAREATGHARRERDTMARQVEEANAERDIALADAER</sequence>
<accession>A0ABW3DXG8</accession>
<feature type="region of interest" description="Disordered" evidence="1">
    <location>
        <begin position="112"/>
        <end position="142"/>
    </location>
</feature>
<gene>
    <name evidence="2" type="ORF">ACFQ08_24890</name>
</gene>
<protein>
    <submittedName>
        <fullName evidence="2">Uncharacterized protein</fullName>
    </submittedName>
</protein>